<evidence type="ECO:0000256" key="3">
    <source>
        <dbReference type="ARBA" id="ARBA00022490"/>
    </source>
</evidence>
<dbReference type="InterPro" id="IPR027267">
    <property type="entry name" value="AH/BAR_dom_sf"/>
</dbReference>
<feature type="compositionally biased region" description="Low complexity" evidence="8">
    <location>
        <begin position="348"/>
        <end position="363"/>
    </location>
</feature>
<feature type="region of interest" description="Disordered" evidence="8">
    <location>
        <begin position="572"/>
        <end position="615"/>
    </location>
</feature>
<dbReference type="InterPro" id="IPR001452">
    <property type="entry name" value="SH3_domain"/>
</dbReference>
<evidence type="ECO:0000256" key="7">
    <source>
        <dbReference type="PROSITE-ProRule" id="PRU01077"/>
    </source>
</evidence>
<feature type="domain" description="F-BAR" evidence="10">
    <location>
        <begin position="28"/>
        <end position="281"/>
    </location>
</feature>
<dbReference type="GO" id="GO:0005543">
    <property type="term" value="F:phospholipid binding"/>
    <property type="evidence" value="ECO:0007669"/>
    <property type="project" value="TreeGrafter"/>
</dbReference>
<feature type="compositionally biased region" description="Low complexity" evidence="8">
    <location>
        <begin position="878"/>
        <end position="896"/>
    </location>
</feature>
<feature type="compositionally biased region" description="Polar residues" evidence="8">
    <location>
        <begin position="579"/>
        <end position="615"/>
    </location>
</feature>
<dbReference type="CDD" id="cd00174">
    <property type="entry name" value="SH3"/>
    <property type="match status" value="1"/>
</dbReference>
<dbReference type="Gene3D" id="2.30.30.40">
    <property type="entry name" value="SH3 Domains"/>
    <property type="match status" value="1"/>
</dbReference>
<dbReference type="CDD" id="cd07651">
    <property type="entry name" value="F-BAR_PombeCdc15_like"/>
    <property type="match status" value="1"/>
</dbReference>
<keyword evidence="3" id="KW-0963">Cytoplasm</keyword>
<dbReference type="InterPro" id="IPR036028">
    <property type="entry name" value="SH3-like_dom_sf"/>
</dbReference>
<keyword evidence="12" id="KW-1185">Reference proteome</keyword>
<feature type="region of interest" description="Disordered" evidence="8">
    <location>
        <begin position="627"/>
        <end position="722"/>
    </location>
</feature>
<evidence type="ECO:0000256" key="4">
    <source>
        <dbReference type="ARBA" id="ARBA00022553"/>
    </source>
</evidence>
<evidence type="ECO:0000313" key="12">
    <source>
        <dbReference type="Proteomes" id="UP000813824"/>
    </source>
</evidence>
<keyword evidence="7" id="KW-0175">Coiled coil</keyword>
<evidence type="ECO:0000256" key="1">
    <source>
        <dbReference type="ARBA" id="ARBA00004245"/>
    </source>
</evidence>
<dbReference type="SMART" id="SM00055">
    <property type="entry name" value="FCH"/>
    <property type="match status" value="1"/>
</dbReference>
<feature type="compositionally biased region" description="Low complexity" evidence="8">
    <location>
        <begin position="646"/>
        <end position="676"/>
    </location>
</feature>
<feature type="domain" description="SH3" evidence="9">
    <location>
        <begin position="953"/>
        <end position="1016"/>
    </location>
</feature>
<dbReference type="InterPro" id="IPR001060">
    <property type="entry name" value="FCH_dom"/>
</dbReference>
<keyword evidence="5" id="KW-0206">Cytoskeleton</keyword>
<proteinExistence type="predicted"/>
<gene>
    <name evidence="11" type="ORF">BXZ70DRAFT_315867</name>
</gene>
<evidence type="ECO:0000256" key="2">
    <source>
        <dbReference type="ARBA" id="ARBA00022443"/>
    </source>
</evidence>
<protein>
    <recommendedName>
        <fullName evidence="13">Septation protein imp2</fullName>
    </recommendedName>
</protein>
<evidence type="ECO:0000256" key="6">
    <source>
        <dbReference type="PROSITE-ProRule" id="PRU00192"/>
    </source>
</evidence>
<dbReference type="Pfam" id="PF00018">
    <property type="entry name" value="SH3_1"/>
    <property type="match status" value="1"/>
</dbReference>
<dbReference type="InterPro" id="IPR031160">
    <property type="entry name" value="F_BAR_dom"/>
</dbReference>
<dbReference type="PROSITE" id="PS51741">
    <property type="entry name" value="F_BAR"/>
    <property type="match status" value="1"/>
</dbReference>
<dbReference type="SMART" id="SM00326">
    <property type="entry name" value="SH3"/>
    <property type="match status" value="1"/>
</dbReference>
<feature type="region of interest" description="Disordered" evidence="8">
    <location>
        <begin position="471"/>
        <end position="550"/>
    </location>
</feature>
<accession>A0A8K0UKH7</accession>
<feature type="region of interest" description="Disordered" evidence="8">
    <location>
        <begin position="740"/>
        <end position="856"/>
    </location>
</feature>
<dbReference type="SUPFAM" id="SSF50044">
    <property type="entry name" value="SH3-domain"/>
    <property type="match status" value="1"/>
</dbReference>
<evidence type="ECO:0000259" key="9">
    <source>
        <dbReference type="PROSITE" id="PS50002"/>
    </source>
</evidence>
<evidence type="ECO:0000256" key="5">
    <source>
        <dbReference type="ARBA" id="ARBA00023212"/>
    </source>
</evidence>
<dbReference type="GO" id="GO:0009898">
    <property type="term" value="C:cytoplasmic side of plasma membrane"/>
    <property type="evidence" value="ECO:0007669"/>
    <property type="project" value="TreeGrafter"/>
</dbReference>
<feature type="compositionally biased region" description="Polar residues" evidence="8">
    <location>
        <begin position="445"/>
        <end position="456"/>
    </location>
</feature>
<reference evidence="11" key="1">
    <citation type="journal article" date="2021" name="New Phytol.">
        <title>Evolutionary innovations through gain and loss of genes in the ectomycorrhizal Boletales.</title>
        <authorList>
            <person name="Wu G."/>
            <person name="Miyauchi S."/>
            <person name="Morin E."/>
            <person name="Kuo A."/>
            <person name="Drula E."/>
            <person name="Varga T."/>
            <person name="Kohler A."/>
            <person name="Feng B."/>
            <person name="Cao Y."/>
            <person name="Lipzen A."/>
            <person name="Daum C."/>
            <person name="Hundley H."/>
            <person name="Pangilinan J."/>
            <person name="Johnson J."/>
            <person name="Barry K."/>
            <person name="LaButti K."/>
            <person name="Ng V."/>
            <person name="Ahrendt S."/>
            <person name="Min B."/>
            <person name="Choi I.G."/>
            <person name="Park H."/>
            <person name="Plett J.M."/>
            <person name="Magnuson J."/>
            <person name="Spatafora J.W."/>
            <person name="Nagy L.G."/>
            <person name="Henrissat B."/>
            <person name="Grigoriev I.V."/>
            <person name="Yang Z.L."/>
            <person name="Xu J."/>
            <person name="Martin F.M."/>
        </authorList>
    </citation>
    <scope>NUCLEOTIDE SEQUENCE</scope>
    <source>
        <strain evidence="11">KKN 215</strain>
    </source>
</reference>
<evidence type="ECO:0000256" key="8">
    <source>
        <dbReference type="SAM" id="MobiDB-lite"/>
    </source>
</evidence>
<dbReference type="OrthoDB" id="19092at2759"/>
<organism evidence="11 12">
    <name type="scientific">Cristinia sonorae</name>
    <dbReference type="NCBI Taxonomy" id="1940300"/>
    <lineage>
        <taxon>Eukaryota</taxon>
        <taxon>Fungi</taxon>
        <taxon>Dikarya</taxon>
        <taxon>Basidiomycota</taxon>
        <taxon>Agaricomycotina</taxon>
        <taxon>Agaricomycetes</taxon>
        <taxon>Agaricomycetidae</taxon>
        <taxon>Agaricales</taxon>
        <taxon>Pleurotineae</taxon>
        <taxon>Stephanosporaceae</taxon>
        <taxon>Cristinia</taxon>
    </lineage>
</organism>
<dbReference type="FunFam" id="2.30.30.40:FF:000312">
    <property type="entry name" value="Related to Cell division control protein 15"/>
    <property type="match status" value="1"/>
</dbReference>
<dbReference type="AlphaFoldDB" id="A0A8K0UKH7"/>
<feature type="compositionally biased region" description="Pro residues" evidence="8">
    <location>
        <begin position="790"/>
        <end position="813"/>
    </location>
</feature>
<keyword evidence="2 6" id="KW-0728">SH3 domain</keyword>
<evidence type="ECO:0000313" key="11">
    <source>
        <dbReference type="EMBL" id="KAH8096788.1"/>
    </source>
</evidence>
<feature type="compositionally biased region" description="Low complexity" evidence="8">
    <location>
        <begin position="907"/>
        <end position="919"/>
    </location>
</feature>
<dbReference type="Pfam" id="PF00611">
    <property type="entry name" value="FCH"/>
    <property type="match status" value="1"/>
</dbReference>
<dbReference type="Gene3D" id="1.20.1270.60">
    <property type="entry name" value="Arfaptin homology (AH) domain/BAR domain"/>
    <property type="match status" value="1"/>
</dbReference>
<dbReference type="PANTHER" id="PTHR23065">
    <property type="entry name" value="PROLINE-SERINE-THREONINE PHOSPHATASE INTERACTING PROTEIN 1"/>
    <property type="match status" value="1"/>
</dbReference>
<feature type="compositionally biased region" description="Polar residues" evidence="8">
    <location>
        <begin position="474"/>
        <end position="500"/>
    </location>
</feature>
<comment type="subcellular location">
    <subcellularLocation>
        <location evidence="1">Cytoplasm</location>
        <location evidence="1">Cytoskeleton</location>
    </subcellularLocation>
</comment>
<dbReference type="EMBL" id="JAEVFJ010000022">
    <property type="protein sequence ID" value="KAH8096788.1"/>
    <property type="molecule type" value="Genomic_DNA"/>
</dbReference>
<feature type="compositionally biased region" description="Polar residues" evidence="8">
    <location>
        <begin position="740"/>
        <end position="750"/>
    </location>
</feature>
<name>A0A8K0UKH7_9AGAR</name>
<feature type="region of interest" description="Disordered" evidence="8">
    <location>
        <begin position="878"/>
        <end position="924"/>
    </location>
</feature>
<feature type="region of interest" description="Disordered" evidence="8">
    <location>
        <begin position="440"/>
        <end position="459"/>
    </location>
</feature>
<dbReference type="SUPFAM" id="SSF103657">
    <property type="entry name" value="BAR/IMD domain-like"/>
    <property type="match status" value="1"/>
</dbReference>
<dbReference type="PROSITE" id="PS50002">
    <property type="entry name" value="SH3"/>
    <property type="match status" value="1"/>
</dbReference>
<dbReference type="PRINTS" id="PR00499">
    <property type="entry name" value="P67PHOX"/>
</dbReference>
<sequence>MSARRQPSTTSLSRYANAHSTEFANRSFDFCNAFWGHGDGGVDVLFARMRGSTRTVEELRNFWKERAMIEEQYAKRLASLSKFTLGRDEIGELRAAVDILRQETDKQATFHMQVAQQIKTDLEGQTNQFLNKLLHHKRTVQATIEKEFKTKQTHEGFAQKAREKYEANCMQINALTAQATLQQGKELDKIHLKLDRLQQTVHGNERDFANFTRILHDTSAQWEVNWKAFCDRCQDLEEERIEFMKDIMWAYANAVSTVCVADDESCEKLRLALEQLEPERDMEGFVRDYGTGNMIPDPPPFINFANPDAVPPSSQQHTTHPANFERVTQRQRMVSMVPPPAQAPPQSAPQSEEDQGPPVNTAGVGAGGGQMMNGRNRPQSRASVRQSMPPQNGNSLQDLSRPSLGMRPADFNAEPIAPTEETMLKVGNHAYRVDLSQDPQARPSAMQNGPNGSSHVGQEDDPLARQMEQLRSGAGSTTSNRRAQQSQSNGRGNAENQSNLSPPPGSRGGGPPNRDYRRSAEIVVGLPPNVPSSRPASPNPPTAAFVSPPANANRGQYEAQEVIANYQQSLPGEHKITSRPGSRQGSIAQPAPSQLYNRSRPSSRQGSVVAQPSPSQIHNRAFSAEGGQAGIGAQGRSPSPQPFRPPSRGYSPAQPQQQQLQQQQQQQQLQQQQAAQTNRRNSYRVPGPTSNGQSSPNSMTVPSGPAHQQRPTSPNSVGIALGSDGRVAMDSMADMYNTHQRQGSLNQQGSYRGVPSQQPPPAPVQPTGYQQPQRHPSYAAQQPYGGVPPAGFPPSYPQQQVPPPQAPVPPAPQPQAYQQPPYGQPPLPPQGYGQPAPPQQQQQQHMGYGQMNGREPQGAVVQRNPSVLNPAGGGYYGGQAVVPQPQPQQMVGYGQPTNGRDVPPHPQQQQSAQNQGLPPTGQYTEDGRGVLFYGTCSIPSSHSNCVILTGTGDAFFAVKAMYDYQAVIDEEFDFQQGDIIAVTDTPEDGWWSGELLDEARRQPGRHVFPSNFVCLF</sequence>
<comment type="caution">
    <text evidence="11">The sequence shown here is derived from an EMBL/GenBank/DDBJ whole genome shotgun (WGS) entry which is preliminary data.</text>
</comment>
<evidence type="ECO:0008006" key="13">
    <source>
        <dbReference type="Google" id="ProtNLM"/>
    </source>
</evidence>
<evidence type="ECO:0000259" key="10">
    <source>
        <dbReference type="PROSITE" id="PS51741"/>
    </source>
</evidence>
<dbReference type="Proteomes" id="UP000813824">
    <property type="component" value="Unassembled WGS sequence"/>
</dbReference>
<feature type="compositionally biased region" description="Low complexity" evidence="8">
    <location>
        <begin position="830"/>
        <end position="844"/>
    </location>
</feature>
<feature type="region of interest" description="Disordered" evidence="8">
    <location>
        <begin position="333"/>
        <end position="415"/>
    </location>
</feature>
<feature type="compositionally biased region" description="Polar residues" evidence="8">
    <location>
        <begin position="376"/>
        <end position="400"/>
    </location>
</feature>
<feature type="compositionally biased region" description="Pro residues" evidence="8">
    <location>
        <begin position="337"/>
        <end position="347"/>
    </location>
</feature>
<dbReference type="GO" id="GO:0120104">
    <property type="term" value="C:mitotic actomyosin contractile ring, proximal layer"/>
    <property type="evidence" value="ECO:0007669"/>
    <property type="project" value="TreeGrafter"/>
</dbReference>
<dbReference type="GO" id="GO:0030036">
    <property type="term" value="P:actin cytoskeleton organization"/>
    <property type="evidence" value="ECO:0007669"/>
    <property type="project" value="UniProtKB-ARBA"/>
</dbReference>
<feature type="compositionally biased region" description="Polar residues" evidence="8">
    <location>
        <begin position="688"/>
        <end position="701"/>
    </location>
</feature>
<keyword evidence="4" id="KW-0597">Phosphoprotein</keyword>
<dbReference type="PANTHER" id="PTHR23065:SF7">
    <property type="entry name" value="NOSTRIN, ISOFORM H"/>
    <property type="match status" value="1"/>
</dbReference>
<dbReference type="PRINTS" id="PR00452">
    <property type="entry name" value="SH3DOMAIN"/>
</dbReference>